<dbReference type="RefSeq" id="WP_042847989.1">
    <property type="nucleotide sequence ID" value="NZ_ABEXNG020000116.1"/>
</dbReference>
<gene>
    <name evidence="2" type="ORF">EX242_04550</name>
</gene>
<dbReference type="PROSITE" id="PS51186">
    <property type="entry name" value="GNAT"/>
    <property type="match status" value="1"/>
</dbReference>
<dbReference type="Gene3D" id="3.40.630.30">
    <property type="match status" value="1"/>
</dbReference>
<dbReference type="AlphaFoldDB" id="A0A8E4FRI3"/>
<name>A0A8E4FRI3_PRORE</name>
<feature type="domain" description="N-acetyltransferase" evidence="1">
    <location>
        <begin position="3"/>
        <end position="155"/>
    </location>
</feature>
<proteinExistence type="predicted"/>
<evidence type="ECO:0000313" key="3">
    <source>
        <dbReference type="Proteomes" id="UP000824410"/>
    </source>
</evidence>
<reference evidence="2" key="1">
    <citation type="submission" date="2019-02" db="EMBL/GenBank/DDBJ databases">
        <title>Genomic characterization of isolates from hospital effluents in KZN, South Africa.</title>
        <authorList>
            <person name="Ntshobeni N."/>
            <person name="Allam M."/>
            <person name="Ismail A."/>
            <person name="Amoako D."/>
            <person name="Essack S."/>
            <person name="Chenia H."/>
        </authorList>
    </citation>
    <scope>NUCLEOTIDE SEQUENCE</scope>
    <source>
        <strain evidence="2">AFE97_S1</strain>
    </source>
</reference>
<dbReference type="InterPro" id="IPR016181">
    <property type="entry name" value="Acyl_CoA_acyltransferase"/>
</dbReference>
<comment type="caution">
    <text evidence="2">The sequence shown here is derived from an EMBL/GenBank/DDBJ whole genome shotgun (WGS) entry which is preliminary data.</text>
</comment>
<organism evidence="2 3">
    <name type="scientific">Providencia rettgeri</name>
    <dbReference type="NCBI Taxonomy" id="587"/>
    <lineage>
        <taxon>Bacteria</taxon>
        <taxon>Pseudomonadati</taxon>
        <taxon>Pseudomonadota</taxon>
        <taxon>Gammaproteobacteria</taxon>
        <taxon>Enterobacterales</taxon>
        <taxon>Morganellaceae</taxon>
        <taxon>Providencia</taxon>
    </lineage>
</organism>
<evidence type="ECO:0000259" key="1">
    <source>
        <dbReference type="PROSITE" id="PS51186"/>
    </source>
</evidence>
<dbReference type="Pfam" id="PF13302">
    <property type="entry name" value="Acetyltransf_3"/>
    <property type="match status" value="1"/>
</dbReference>
<dbReference type="Proteomes" id="UP000824410">
    <property type="component" value="Unassembled WGS sequence"/>
</dbReference>
<dbReference type="GO" id="GO:0016747">
    <property type="term" value="F:acyltransferase activity, transferring groups other than amino-acyl groups"/>
    <property type="evidence" value="ECO:0007669"/>
    <property type="project" value="InterPro"/>
</dbReference>
<evidence type="ECO:0000313" key="2">
    <source>
        <dbReference type="EMBL" id="MBX6979536.1"/>
    </source>
</evidence>
<dbReference type="SUPFAM" id="SSF55729">
    <property type="entry name" value="Acyl-CoA N-acyltransferases (Nat)"/>
    <property type="match status" value="1"/>
</dbReference>
<protein>
    <submittedName>
        <fullName evidence="2">N-acetyltransferase</fullName>
    </submittedName>
</protein>
<dbReference type="EMBL" id="SHDO01000005">
    <property type="protein sequence ID" value="MBX6979536.1"/>
    <property type="molecule type" value="Genomic_DNA"/>
</dbReference>
<accession>A0A8E4FRI3</accession>
<sequence>MLIEFRKLSQICTADIIALNTHPLVLKHMPLGNNQFDEAFCRDWVAGKEQHWGQHGYGVWAIMIDEQFAGWGGLQNEAGDADLALVLHPDFWGAGKCLVERMINKAFTSLNVDSVTIHLPLTRLKLSAILRYGFVEEALVDFDGVPFKRFRLNKS</sequence>
<dbReference type="InterPro" id="IPR000182">
    <property type="entry name" value="GNAT_dom"/>
</dbReference>